<dbReference type="Proteomes" id="UP000075902">
    <property type="component" value="Unassembled WGS sequence"/>
</dbReference>
<dbReference type="InterPro" id="IPR038466">
    <property type="entry name" value="S8_pro-domain_sf"/>
</dbReference>
<evidence type="ECO:0000313" key="4">
    <source>
        <dbReference type="Proteomes" id="UP000075902"/>
    </source>
</evidence>
<dbReference type="STRING" id="34690.A0A182TDY9"/>
<accession>A0A182TDY9</accession>
<dbReference type="AlphaFoldDB" id="A0A182TDY9"/>
<evidence type="ECO:0000259" key="2">
    <source>
        <dbReference type="Pfam" id="PF16470"/>
    </source>
</evidence>
<name>A0A182TDY9_9DIPT</name>
<keyword evidence="1" id="KW-1133">Transmembrane helix</keyword>
<keyword evidence="4" id="KW-1185">Reference proteome</keyword>
<keyword evidence="1" id="KW-0472">Membrane</keyword>
<evidence type="ECO:0000313" key="3">
    <source>
        <dbReference type="EnsemblMetazoa" id="AMEC000594-PA"/>
    </source>
</evidence>
<feature type="transmembrane region" description="Helical" evidence="1">
    <location>
        <begin position="6"/>
        <end position="28"/>
    </location>
</feature>
<sequence length="148" mass="16151">MFVKKLAYLMVVVAVCLFGIGCIAATGLPGSAVKGPGGHQTGDVFTSSFLVRFKRSLDKQLVHEIASRNGFQNLGELPGSNGKEFHFKHTTLPLVRTRRSISHTRVLKKEPLVSMQRYENTVALRVKRCIPGGNQVVVYGGAVKELQG</sequence>
<organism evidence="3 4">
    <name type="scientific">Anopheles melas</name>
    <dbReference type="NCBI Taxonomy" id="34690"/>
    <lineage>
        <taxon>Eukaryota</taxon>
        <taxon>Metazoa</taxon>
        <taxon>Ecdysozoa</taxon>
        <taxon>Arthropoda</taxon>
        <taxon>Hexapoda</taxon>
        <taxon>Insecta</taxon>
        <taxon>Pterygota</taxon>
        <taxon>Neoptera</taxon>
        <taxon>Endopterygota</taxon>
        <taxon>Diptera</taxon>
        <taxon>Nematocera</taxon>
        <taxon>Culicoidea</taxon>
        <taxon>Culicidae</taxon>
        <taxon>Anophelinae</taxon>
        <taxon>Anopheles</taxon>
    </lineage>
</organism>
<dbReference type="Pfam" id="PF16470">
    <property type="entry name" value="S8_pro-domain"/>
    <property type="match status" value="1"/>
</dbReference>
<dbReference type="SUPFAM" id="SSF54897">
    <property type="entry name" value="Protease propeptides/inhibitors"/>
    <property type="match status" value="1"/>
</dbReference>
<dbReference type="PROSITE" id="PS51257">
    <property type="entry name" value="PROKAR_LIPOPROTEIN"/>
    <property type="match status" value="1"/>
</dbReference>
<keyword evidence="1" id="KW-0812">Transmembrane</keyword>
<evidence type="ECO:0000256" key="1">
    <source>
        <dbReference type="SAM" id="Phobius"/>
    </source>
</evidence>
<reference evidence="4" key="1">
    <citation type="submission" date="2014-01" db="EMBL/GenBank/DDBJ databases">
        <title>The Genome Sequence of Anopheles melas CM1001059_A (V2).</title>
        <authorList>
            <consortium name="The Broad Institute Genomics Platform"/>
            <person name="Neafsey D.E."/>
            <person name="Besansky N."/>
            <person name="Howell P."/>
            <person name="Walton C."/>
            <person name="Young S.K."/>
            <person name="Zeng Q."/>
            <person name="Gargeya S."/>
            <person name="Fitzgerald M."/>
            <person name="Haas B."/>
            <person name="Abouelleil A."/>
            <person name="Allen A.W."/>
            <person name="Alvarado L."/>
            <person name="Arachchi H.M."/>
            <person name="Berlin A.M."/>
            <person name="Chapman S.B."/>
            <person name="Gainer-Dewar J."/>
            <person name="Goldberg J."/>
            <person name="Griggs A."/>
            <person name="Gujja S."/>
            <person name="Hansen M."/>
            <person name="Howarth C."/>
            <person name="Imamovic A."/>
            <person name="Ireland A."/>
            <person name="Larimer J."/>
            <person name="McCowan C."/>
            <person name="Murphy C."/>
            <person name="Pearson M."/>
            <person name="Poon T.W."/>
            <person name="Priest M."/>
            <person name="Roberts A."/>
            <person name="Saif S."/>
            <person name="Shea T."/>
            <person name="Sisk P."/>
            <person name="Sykes S."/>
            <person name="Wortman J."/>
            <person name="Nusbaum C."/>
            <person name="Birren B."/>
        </authorList>
    </citation>
    <scope>NUCLEOTIDE SEQUENCE [LARGE SCALE GENOMIC DNA]</scope>
    <source>
        <strain evidence="4">CM1001059</strain>
    </source>
</reference>
<reference evidence="3" key="2">
    <citation type="submission" date="2020-05" db="UniProtKB">
        <authorList>
            <consortium name="EnsemblMetazoa"/>
        </authorList>
    </citation>
    <scope>IDENTIFICATION</scope>
    <source>
        <strain evidence="3">CM1001059</strain>
    </source>
</reference>
<dbReference type="InterPro" id="IPR032815">
    <property type="entry name" value="S8_pro-domain"/>
</dbReference>
<feature type="domain" description="Peptidase S8 pro-domain" evidence="2">
    <location>
        <begin position="48"/>
        <end position="128"/>
    </location>
</feature>
<dbReference type="Gene3D" id="3.30.70.850">
    <property type="entry name" value="Peptidase S8, pro-domain"/>
    <property type="match status" value="1"/>
</dbReference>
<protein>
    <recommendedName>
        <fullName evidence="2">Peptidase S8 pro-domain domain-containing protein</fullName>
    </recommendedName>
</protein>
<dbReference type="EnsemblMetazoa" id="AMEC000594-RA">
    <property type="protein sequence ID" value="AMEC000594-PA"/>
    <property type="gene ID" value="AMEC000594"/>
</dbReference>
<proteinExistence type="predicted"/>
<dbReference type="VEuPathDB" id="VectorBase:AMEC000594"/>
<dbReference type="FunFam" id="3.30.70.850:FF:000005">
    <property type="entry name" value="Neuroendocrine convertase"/>
    <property type="match status" value="1"/>
</dbReference>